<accession>A0A4S8KTN1</accession>
<evidence type="ECO:0000313" key="1">
    <source>
        <dbReference type="EMBL" id="THU79212.1"/>
    </source>
</evidence>
<gene>
    <name evidence="1" type="ORF">K435DRAFT_569086</name>
</gene>
<protein>
    <submittedName>
        <fullName evidence="1">Uncharacterized protein</fullName>
    </submittedName>
</protein>
<sequence>LKTIYEELQKIIDGEASGLTYTNDRGCNIQPHNDHIWKAYTKTHPAVTPFRNKGWPLYNHMNDIVPRKVTGQYV</sequence>
<dbReference type="AlphaFoldDB" id="A0A4S8KTN1"/>
<keyword evidence="2" id="KW-1185">Reference proteome</keyword>
<dbReference type="EMBL" id="ML180058">
    <property type="protein sequence ID" value="THU79212.1"/>
    <property type="molecule type" value="Genomic_DNA"/>
</dbReference>
<evidence type="ECO:0000313" key="2">
    <source>
        <dbReference type="Proteomes" id="UP000297245"/>
    </source>
</evidence>
<feature type="non-terminal residue" evidence="1">
    <location>
        <position position="74"/>
    </location>
</feature>
<organism evidence="1 2">
    <name type="scientific">Dendrothele bispora (strain CBS 962.96)</name>
    <dbReference type="NCBI Taxonomy" id="1314807"/>
    <lineage>
        <taxon>Eukaryota</taxon>
        <taxon>Fungi</taxon>
        <taxon>Dikarya</taxon>
        <taxon>Basidiomycota</taxon>
        <taxon>Agaricomycotina</taxon>
        <taxon>Agaricomycetes</taxon>
        <taxon>Agaricomycetidae</taxon>
        <taxon>Agaricales</taxon>
        <taxon>Agaricales incertae sedis</taxon>
        <taxon>Dendrothele</taxon>
    </lineage>
</organism>
<name>A0A4S8KTN1_DENBC</name>
<dbReference type="OrthoDB" id="3186724at2759"/>
<feature type="non-terminal residue" evidence="1">
    <location>
        <position position="1"/>
    </location>
</feature>
<reference evidence="1 2" key="1">
    <citation type="journal article" date="2019" name="Nat. Ecol. Evol.">
        <title>Megaphylogeny resolves global patterns of mushroom evolution.</title>
        <authorList>
            <person name="Varga T."/>
            <person name="Krizsan K."/>
            <person name="Foldi C."/>
            <person name="Dima B."/>
            <person name="Sanchez-Garcia M."/>
            <person name="Sanchez-Ramirez S."/>
            <person name="Szollosi G.J."/>
            <person name="Szarkandi J.G."/>
            <person name="Papp V."/>
            <person name="Albert L."/>
            <person name="Andreopoulos W."/>
            <person name="Angelini C."/>
            <person name="Antonin V."/>
            <person name="Barry K.W."/>
            <person name="Bougher N.L."/>
            <person name="Buchanan P."/>
            <person name="Buyck B."/>
            <person name="Bense V."/>
            <person name="Catcheside P."/>
            <person name="Chovatia M."/>
            <person name="Cooper J."/>
            <person name="Damon W."/>
            <person name="Desjardin D."/>
            <person name="Finy P."/>
            <person name="Geml J."/>
            <person name="Haridas S."/>
            <person name="Hughes K."/>
            <person name="Justo A."/>
            <person name="Karasinski D."/>
            <person name="Kautmanova I."/>
            <person name="Kiss B."/>
            <person name="Kocsube S."/>
            <person name="Kotiranta H."/>
            <person name="LaButti K.M."/>
            <person name="Lechner B.E."/>
            <person name="Liimatainen K."/>
            <person name="Lipzen A."/>
            <person name="Lukacs Z."/>
            <person name="Mihaltcheva S."/>
            <person name="Morgado L.N."/>
            <person name="Niskanen T."/>
            <person name="Noordeloos M.E."/>
            <person name="Ohm R.A."/>
            <person name="Ortiz-Santana B."/>
            <person name="Ovrebo C."/>
            <person name="Racz N."/>
            <person name="Riley R."/>
            <person name="Savchenko A."/>
            <person name="Shiryaev A."/>
            <person name="Soop K."/>
            <person name="Spirin V."/>
            <person name="Szebenyi C."/>
            <person name="Tomsovsky M."/>
            <person name="Tulloss R.E."/>
            <person name="Uehling J."/>
            <person name="Grigoriev I.V."/>
            <person name="Vagvolgyi C."/>
            <person name="Papp T."/>
            <person name="Martin F.M."/>
            <person name="Miettinen O."/>
            <person name="Hibbett D.S."/>
            <person name="Nagy L.G."/>
        </authorList>
    </citation>
    <scope>NUCLEOTIDE SEQUENCE [LARGE SCALE GENOMIC DNA]</scope>
    <source>
        <strain evidence="1 2">CBS 962.96</strain>
    </source>
</reference>
<dbReference type="Proteomes" id="UP000297245">
    <property type="component" value="Unassembled WGS sequence"/>
</dbReference>
<proteinExistence type="predicted"/>